<dbReference type="InterPro" id="IPR051605">
    <property type="entry name" value="CstA"/>
</dbReference>
<sequence>AMLIESLLGVIALIAVASIAEGGVIPSGTPQDIFATAIASFLSKLHIPADLAFTLISLSVSAFALTSLDSVARVGRLTWQELFLDAEDDKEGAVIPTWKKVLTNSWIATLVVLIPSFALMKIGYAKIWPLFGSANQLLAVLALSAVAVFLKKTDKDNKMMFFPMFF</sequence>
<feature type="non-terminal residue" evidence="8">
    <location>
        <position position="166"/>
    </location>
</feature>
<evidence type="ECO:0000259" key="7">
    <source>
        <dbReference type="Pfam" id="PF02554"/>
    </source>
</evidence>
<name>J9FXD3_9ZZZZ</name>
<dbReference type="PANTHER" id="PTHR30252">
    <property type="entry name" value="INNER MEMBRANE PEPTIDE TRANSPORTER"/>
    <property type="match status" value="1"/>
</dbReference>
<feature type="transmembrane region" description="Helical" evidence="6">
    <location>
        <begin position="106"/>
        <end position="124"/>
    </location>
</feature>
<dbReference type="InterPro" id="IPR003706">
    <property type="entry name" value="CstA_N"/>
</dbReference>
<feature type="domain" description="CstA N-terminal" evidence="7">
    <location>
        <begin position="23"/>
        <end position="165"/>
    </location>
</feature>
<evidence type="ECO:0000256" key="6">
    <source>
        <dbReference type="SAM" id="Phobius"/>
    </source>
</evidence>
<dbReference type="EMBL" id="AMCI01007817">
    <property type="protein sequence ID" value="EJW92004.1"/>
    <property type="molecule type" value="Genomic_DNA"/>
</dbReference>
<evidence type="ECO:0000256" key="2">
    <source>
        <dbReference type="ARBA" id="ARBA00022475"/>
    </source>
</evidence>
<evidence type="ECO:0000256" key="5">
    <source>
        <dbReference type="ARBA" id="ARBA00023136"/>
    </source>
</evidence>
<protein>
    <submittedName>
        <fullName evidence="8">Carbon starvation protein</fullName>
    </submittedName>
</protein>
<feature type="transmembrane region" description="Helical" evidence="6">
    <location>
        <begin position="130"/>
        <end position="150"/>
    </location>
</feature>
<dbReference type="GO" id="GO:0009267">
    <property type="term" value="P:cellular response to starvation"/>
    <property type="evidence" value="ECO:0007669"/>
    <property type="project" value="InterPro"/>
</dbReference>
<accession>J9FXD3</accession>
<keyword evidence="5 6" id="KW-0472">Membrane</keyword>
<dbReference type="PANTHER" id="PTHR30252:SF0">
    <property type="entry name" value="PEPTIDE TRANSPORTER CSTA"/>
    <property type="match status" value="1"/>
</dbReference>
<keyword evidence="3 6" id="KW-0812">Transmembrane</keyword>
<proteinExistence type="predicted"/>
<dbReference type="Pfam" id="PF02554">
    <property type="entry name" value="CstA"/>
    <property type="match status" value="1"/>
</dbReference>
<organism evidence="8">
    <name type="scientific">gut metagenome</name>
    <dbReference type="NCBI Taxonomy" id="749906"/>
    <lineage>
        <taxon>unclassified sequences</taxon>
        <taxon>metagenomes</taxon>
        <taxon>organismal metagenomes</taxon>
    </lineage>
</organism>
<keyword evidence="4 6" id="KW-1133">Transmembrane helix</keyword>
<evidence type="ECO:0000256" key="3">
    <source>
        <dbReference type="ARBA" id="ARBA00022692"/>
    </source>
</evidence>
<evidence type="ECO:0000256" key="4">
    <source>
        <dbReference type="ARBA" id="ARBA00022989"/>
    </source>
</evidence>
<feature type="non-terminal residue" evidence="8">
    <location>
        <position position="1"/>
    </location>
</feature>
<feature type="transmembrane region" description="Helical" evidence="6">
    <location>
        <begin position="46"/>
        <end position="68"/>
    </location>
</feature>
<dbReference type="GO" id="GO:0005886">
    <property type="term" value="C:plasma membrane"/>
    <property type="evidence" value="ECO:0007669"/>
    <property type="project" value="UniProtKB-SubCell"/>
</dbReference>
<reference evidence="8" key="1">
    <citation type="journal article" date="2012" name="PLoS ONE">
        <title>Gene sets for utilization of primary and secondary nutrition supplies in the distal gut of endangered iberian lynx.</title>
        <authorList>
            <person name="Alcaide M."/>
            <person name="Messina E."/>
            <person name="Richter M."/>
            <person name="Bargiela R."/>
            <person name="Peplies J."/>
            <person name="Huws S.A."/>
            <person name="Newbold C.J."/>
            <person name="Golyshin P.N."/>
            <person name="Simon M.A."/>
            <person name="Lopez G."/>
            <person name="Yakimov M.M."/>
            <person name="Ferrer M."/>
        </authorList>
    </citation>
    <scope>NUCLEOTIDE SEQUENCE</scope>
</reference>
<dbReference type="AlphaFoldDB" id="J9FXD3"/>
<gene>
    <name evidence="8" type="ORF">EVA_19889</name>
</gene>
<evidence type="ECO:0000256" key="1">
    <source>
        <dbReference type="ARBA" id="ARBA00004651"/>
    </source>
</evidence>
<comment type="subcellular location">
    <subcellularLocation>
        <location evidence="1">Cell membrane</location>
        <topology evidence="1">Multi-pass membrane protein</topology>
    </subcellularLocation>
</comment>
<comment type="caution">
    <text evidence="8">The sequence shown here is derived from an EMBL/GenBank/DDBJ whole genome shotgun (WGS) entry which is preliminary data.</text>
</comment>
<keyword evidence="2" id="KW-1003">Cell membrane</keyword>
<evidence type="ECO:0000313" key="8">
    <source>
        <dbReference type="EMBL" id="EJW92004.1"/>
    </source>
</evidence>